<reference evidence="6" key="1">
    <citation type="journal article" date="2014" name="Int. J. Syst. Evol. Microbiol.">
        <title>Complete genome sequence of Corynebacterium casei LMG S-19264T (=DSM 44701T), isolated from a smear-ripened cheese.</title>
        <authorList>
            <consortium name="US DOE Joint Genome Institute (JGI-PGF)"/>
            <person name="Walter F."/>
            <person name="Albersmeier A."/>
            <person name="Kalinowski J."/>
            <person name="Ruckert C."/>
        </authorList>
    </citation>
    <scope>NUCLEOTIDE SEQUENCE</scope>
    <source>
        <strain evidence="6">CGMCC 1.15725</strain>
    </source>
</reference>
<dbReference type="SUPFAM" id="SSF46689">
    <property type="entry name" value="Homeodomain-like"/>
    <property type="match status" value="1"/>
</dbReference>
<reference evidence="6" key="2">
    <citation type="submission" date="2020-09" db="EMBL/GenBank/DDBJ databases">
        <authorList>
            <person name="Sun Q."/>
            <person name="Zhou Y."/>
        </authorList>
    </citation>
    <scope>NUCLEOTIDE SEQUENCE</scope>
    <source>
        <strain evidence="6">CGMCC 1.15725</strain>
    </source>
</reference>
<dbReference type="EMBL" id="BMJQ01000012">
    <property type="protein sequence ID" value="GGF33247.1"/>
    <property type="molecule type" value="Genomic_DNA"/>
</dbReference>
<dbReference type="PANTHER" id="PTHR30055">
    <property type="entry name" value="HTH-TYPE TRANSCRIPTIONAL REGULATOR RUTR"/>
    <property type="match status" value="1"/>
</dbReference>
<dbReference type="InterPro" id="IPR023772">
    <property type="entry name" value="DNA-bd_HTH_TetR-type_CS"/>
</dbReference>
<dbReference type="GO" id="GO:0003700">
    <property type="term" value="F:DNA-binding transcription factor activity"/>
    <property type="evidence" value="ECO:0007669"/>
    <property type="project" value="TreeGrafter"/>
</dbReference>
<dbReference type="PANTHER" id="PTHR30055:SF234">
    <property type="entry name" value="HTH-TYPE TRANSCRIPTIONAL REGULATOR BETI"/>
    <property type="match status" value="1"/>
</dbReference>
<protein>
    <submittedName>
        <fullName evidence="6">TetR family transcriptional regulator</fullName>
    </submittedName>
</protein>
<evidence type="ECO:0000256" key="4">
    <source>
        <dbReference type="PROSITE-ProRule" id="PRU00335"/>
    </source>
</evidence>
<dbReference type="InterPro" id="IPR001647">
    <property type="entry name" value="HTH_TetR"/>
</dbReference>
<keyword evidence="7" id="KW-1185">Reference proteome</keyword>
<dbReference type="AlphaFoldDB" id="A0A8J2YXE1"/>
<dbReference type="PROSITE" id="PS50977">
    <property type="entry name" value="HTH_TETR_2"/>
    <property type="match status" value="1"/>
</dbReference>
<evidence type="ECO:0000313" key="7">
    <source>
        <dbReference type="Proteomes" id="UP000646365"/>
    </source>
</evidence>
<dbReference type="InterPro" id="IPR049484">
    <property type="entry name" value="Rv0078-like_C"/>
</dbReference>
<evidence type="ECO:0000256" key="2">
    <source>
        <dbReference type="ARBA" id="ARBA00023125"/>
    </source>
</evidence>
<dbReference type="PROSITE" id="PS01081">
    <property type="entry name" value="HTH_TETR_1"/>
    <property type="match status" value="1"/>
</dbReference>
<keyword evidence="2 4" id="KW-0238">DNA-binding</keyword>
<dbReference type="Pfam" id="PF21351">
    <property type="entry name" value="TetR_C_41"/>
    <property type="match status" value="1"/>
</dbReference>
<feature type="DNA-binding region" description="H-T-H motif" evidence="4">
    <location>
        <begin position="32"/>
        <end position="51"/>
    </location>
</feature>
<dbReference type="Gene3D" id="1.10.357.10">
    <property type="entry name" value="Tetracycline Repressor, domain 2"/>
    <property type="match status" value="1"/>
</dbReference>
<dbReference type="PRINTS" id="PR00455">
    <property type="entry name" value="HTHTETR"/>
</dbReference>
<keyword evidence="3" id="KW-0804">Transcription</keyword>
<gene>
    <name evidence="6" type="ORF">GCM10011611_44300</name>
</gene>
<accession>A0A8J2YXE1</accession>
<evidence type="ECO:0000256" key="1">
    <source>
        <dbReference type="ARBA" id="ARBA00023015"/>
    </source>
</evidence>
<name>A0A8J2YXE1_9PROT</name>
<proteinExistence type="predicted"/>
<comment type="caution">
    <text evidence="6">The sequence shown here is derived from an EMBL/GenBank/DDBJ whole genome shotgun (WGS) entry which is preliminary data.</text>
</comment>
<sequence length="201" mass="21613">MATQEERSAASLAKLMAAARSLFRAHGYAETSVDDITRAAELTKGAFYHHFTDKKAIFHAVYEEGEDQLLADIMAACGHGDPFSMLKGGCLAFLDLMMDAGTQRLLLREGPSVLGWDVWREVCARHSLGLITAGIRGAIKAGQIRPRPMEPLAATIYGALTEAARYLAQLDDPAAGLASVRAEIEGMLDALRTQPEQAPAA</sequence>
<organism evidence="6 7">
    <name type="scientific">Aliidongia dinghuensis</name>
    <dbReference type="NCBI Taxonomy" id="1867774"/>
    <lineage>
        <taxon>Bacteria</taxon>
        <taxon>Pseudomonadati</taxon>
        <taxon>Pseudomonadota</taxon>
        <taxon>Alphaproteobacteria</taxon>
        <taxon>Rhodospirillales</taxon>
        <taxon>Dongiaceae</taxon>
        <taxon>Aliidongia</taxon>
    </lineage>
</organism>
<keyword evidence="1" id="KW-0805">Transcription regulation</keyword>
<dbReference type="InterPro" id="IPR050109">
    <property type="entry name" value="HTH-type_TetR-like_transc_reg"/>
</dbReference>
<evidence type="ECO:0000313" key="6">
    <source>
        <dbReference type="EMBL" id="GGF33247.1"/>
    </source>
</evidence>
<dbReference type="Proteomes" id="UP000646365">
    <property type="component" value="Unassembled WGS sequence"/>
</dbReference>
<dbReference type="Pfam" id="PF00440">
    <property type="entry name" value="TetR_N"/>
    <property type="match status" value="1"/>
</dbReference>
<evidence type="ECO:0000256" key="3">
    <source>
        <dbReference type="ARBA" id="ARBA00023163"/>
    </source>
</evidence>
<dbReference type="InterPro" id="IPR009057">
    <property type="entry name" value="Homeodomain-like_sf"/>
</dbReference>
<dbReference type="GO" id="GO:0000976">
    <property type="term" value="F:transcription cis-regulatory region binding"/>
    <property type="evidence" value="ECO:0007669"/>
    <property type="project" value="TreeGrafter"/>
</dbReference>
<feature type="domain" description="HTH tetR-type" evidence="5">
    <location>
        <begin position="9"/>
        <end position="69"/>
    </location>
</feature>
<evidence type="ECO:0000259" key="5">
    <source>
        <dbReference type="PROSITE" id="PS50977"/>
    </source>
</evidence>